<accession>A0A096BAS4</accession>
<proteinExistence type="inferred from homology"/>
<comment type="caution">
    <text evidence="9">The sequence shown here is derived from an EMBL/GenBank/DDBJ whole genome shotgun (WGS) entry which is preliminary data.</text>
</comment>
<keyword evidence="10" id="KW-1185">Reference proteome</keyword>
<feature type="domain" description="NADH:ubiquinone oxidoreductase 30kDa subunit" evidence="8">
    <location>
        <begin position="30"/>
        <end position="192"/>
    </location>
</feature>
<evidence type="ECO:0000256" key="1">
    <source>
        <dbReference type="ARBA" id="ARBA00007569"/>
    </source>
</evidence>
<evidence type="ECO:0000256" key="5">
    <source>
        <dbReference type="HAMAP-Rule" id="MF_01357"/>
    </source>
</evidence>
<dbReference type="PANTHER" id="PTHR10884">
    <property type="entry name" value="NADH DEHYDROGENASE UBIQUINONE IRON-SULFUR PROTEIN 3"/>
    <property type="match status" value="1"/>
</dbReference>
<keyword evidence="5 6" id="KW-1278">Translocase</keyword>
<dbReference type="GO" id="GO:0008137">
    <property type="term" value="F:NADH dehydrogenase (ubiquinone) activity"/>
    <property type="evidence" value="ECO:0007669"/>
    <property type="project" value="InterPro"/>
</dbReference>
<comment type="subcellular location">
    <subcellularLocation>
        <location evidence="5">Cell membrane</location>
        <topology evidence="5">Peripheral membrane protein</topology>
        <orientation evidence="5">Cytoplasmic side</orientation>
    </subcellularLocation>
</comment>
<evidence type="ECO:0000313" key="9">
    <source>
        <dbReference type="EMBL" id="KGF30264.1"/>
    </source>
</evidence>
<dbReference type="InterPro" id="IPR001268">
    <property type="entry name" value="NADH_UbQ_OxRdtase_30kDa_su"/>
</dbReference>
<dbReference type="Gene3D" id="3.30.460.80">
    <property type="entry name" value="NADH:ubiquinone oxidoreductase, 30kDa subunit"/>
    <property type="match status" value="1"/>
</dbReference>
<dbReference type="OrthoDB" id="9803286at2"/>
<reference evidence="9 10" key="1">
    <citation type="submission" date="2014-07" db="EMBL/GenBank/DDBJ databases">
        <authorList>
            <person name="McCorrison J."/>
            <person name="Sanka R."/>
            <person name="Torralba M."/>
            <person name="Gillis M."/>
            <person name="Haft D.H."/>
            <person name="Methe B."/>
            <person name="Sutton G."/>
            <person name="Nelson K.E."/>
        </authorList>
    </citation>
    <scope>NUCLEOTIDE SEQUENCE [LARGE SCALE GENOMIC DNA]</scope>
    <source>
        <strain evidence="9 10">DNF00040</strain>
    </source>
</reference>
<evidence type="ECO:0000256" key="2">
    <source>
        <dbReference type="ARBA" id="ARBA00022448"/>
    </source>
</evidence>
<dbReference type="InterPro" id="IPR037232">
    <property type="entry name" value="NADH_quin_OxRdtase_su_C/D-like"/>
</dbReference>
<sequence>MTRLEKLHHTLVKLLGEQAQIVAYAGELTLTVAPEHWVQTCSMLHEHEELAFQQAIDLCGVDYLTYGGVSVAPEDNQPLLPTEATADLDVALEPVDAMPSEQPSQFPGRFAVVLHLLSVKHNWRLRVRTFPQDNDFPSVPSLVNIWNSLNWFEREAFDLFGIVFEGHPDLRRILTDYGFIGHPFRKDFPVIGHVEMIYDPEQKRVVYQPVSIENREITPRVIREEGYGAGRE</sequence>
<dbReference type="GO" id="GO:0050136">
    <property type="term" value="F:NADH dehydrogenase (quinone) (non-electrogenic) activity"/>
    <property type="evidence" value="ECO:0007669"/>
    <property type="project" value="UniProtKB-UniRule"/>
</dbReference>
<dbReference type="GO" id="GO:0048038">
    <property type="term" value="F:quinone binding"/>
    <property type="evidence" value="ECO:0007669"/>
    <property type="project" value="UniProtKB-KW"/>
</dbReference>
<dbReference type="Proteomes" id="UP000029629">
    <property type="component" value="Unassembled WGS sequence"/>
</dbReference>
<comment type="subunit">
    <text evidence="5">NDH-1 is composed of 14 different subunits. Subunits NuoB, C, D, E, F, and G constitute the peripheral sector of the complex.</text>
</comment>
<keyword evidence="3 5" id="KW-0874">Quinone</keyword>
<dbReference type="PANTHER" id="PTHR10884:SF14">
    <property type="entry name" value="NADH DEHYDROGENASE [UBIQUINONE] IRON-SULFUR PROTEIN 3, MITOCHONDRIAL"/>
    <property type="match status" value="1"/>
</dbReference>
<dbReference type="RefSeq" id="WP_036559604.1">
    <property type="nucleotide sequence ID" value="NZ_JRNI01000028.1"/>
</dbReference>
<dbReference type="SUPFAM" id="SSF143243">
    <property type="entry name" value="Nqo5-like"/>
    <property type="match status" value="1"/>
</dbReference>
<dbReference type="InterPro" id="IPR010218">
    <property type="entry name" value="NADH_DH_suC"/>
</dbReference>
<keyword evidence="5" id="KW-1003">Cell membrane</keyword>
<keyword evidence="5 6" id="KW-0520">NAD</keyword>
<comment type="catalytic activity">
    <reaction evidence="5 7">
        <text>a quinone + NADH + 5 H(+)(in) = a quinol + NAD(+) + 4 H(+)(out)</text>
        <dbReference type="Rhea" id="RHEA:57888"/>
        <dbReference type="ChEBI" id="CHEBI:15378"/>
        <dbReference type="ChEBI" id="CHEBI:24646"/>
        <dbReference type="ChEBI" id="CHEBI:57540"/>
        <dbReference type="ChEBI" id="CHEBI:57945"/>
        <dbReference type="ChEBI" id="CHEBI:132124"/>
    </reaction>
</comment>
<dbReference type="GO" id="GO:0005886">
    <property type="term" value="C:plasma membrane"/>
    <property type="evidence" value="ECO:0007669"/>
    <property type="project" value="UniProtKB-SubCell"/>
</dbReference>
<dbReference type="EMBL" id="JRNI01000028">
    <property type="protein sequence ID" value="KGF30264.1"/>
    <property type="molecule type" value="Genomic_DNA"/>
</dbReference>
<dbReference type="HAMAP" id="MF_01357">
    <property type="entry name" value="NDH1_NuoC"/>
    <property type="match status" value="1"/>
</dbReference>
<dbReference type="eggNOG" id="COG0852">
    <property type="taxonomic scope" value="Bacteria"/>
</dbReference>
<keyword evidence="4 5" id="KW-0830">Ubiquinone</keyword>
<dbReference type="EC" id="7.1.1.-" evidence="5"/>
<evidence type="ECO:0000256" key="7">
    <source>
        <dbReference type="RuleBase" id="RU003582"/>
    </source>
</evidence>
<evidence type="ECO:0000259" key="8">
    <source>
        <dbReference type="Pfam" id="PF00329"/>
    </source>
</evidence>
<keyword evidence="5" id="KW-0472">Membrane</keyword>
<dbReference type="InterPro" id="IPR020396">
    <property type="entry name" value="NADH_UbQ_OxRdtase_CS"/>
</dbReference>
<gene>
    <name evidence="5" type="primary">nuoC</name>
    <name evidence="9" type="ORF">HMPREF2130_07355</name>
</gene>
<organism evidence="9 10">
    <name type="scientific">Oligella urethralis DNF00040</name>
    <dbReference type="NCBI Taxonomy" id="1401065"/>
    <lineage>
        <taxon>Bacteria</taxon>
        <taxon>Pseudomonadati</taxon>
        <taxon>Pseudomonadota</taxon>
        <taxon>Betaproteobacteria</taxon>
        <taxon>Burkholderiales</taxon>
        <taxon>Alcaligenaceae</taxon>
        <taxon>Oligella</taxon>
    </lineage>
</organism>
<dbReference type="PROSITE" id="PS00542">
    <property type="entry name" value="COMPLEX1_30K"/>
    <property type="match status" value="1"/>
</dbReference>
<comment type="similarity">
    <text evidence="1 5 6">Belongs to the complex I 30 kDa subunit family.</text>
</comment>
<evidence type="ECO:0000256" key="6">
    <source>
        <dbReference type="RuleBase" id="RU003456"/>
    </source>
</evidence>
<dbReference type="Pfam" id="PF00329">
    <property type="entry name" value="Complex1_30kDa"/>
    <property type="match status" value="1"/>
</dbReference>
<dbReference type="NCBIfam" id="NF004730">
    <property type="entry name" value="PRK06074.1-1"/>
    <property type="match status" value="1"/>
</dbReference>
<evidence type="ECO:0000313" key="10">
    <source>
        <dbReference type="Proteomes" id="UP000029629"/>
    </source>
</evidence>
<name>A0A096BAS4_9BURK</name>
<comment type="function">
    <text evidence="5">NDH-1 shuttles electrons from NADH, via FMN and iron-sulfur (Fe-S) centers, to quinones in the respiratory chain. The immediate electron acceptor for the enzyme in this species is believed to be ubiquinone. Couples the redox reaction to proton translocation (for every two electrons transferred, four hydrogen ions are translocated across the cytoplasmic membrane), and thus conserves the redox energy in a proton gradient.</text>
</comment>
<protein>
    <recommendedName>
        <fullName evidence="5">NADH-quinone oxidoreductase subunit C</fullName>
        <ecNumber evidence="5">7.1.1.-</ecNumber>
    </recommendedName>
    <alternativeName>
        <fullName evidence="5">NADH dehydrogenase I subunit C</fullName>
    </alternativeName>
    <alternativeName>
        <fullName evidence="5">NDH-1 subunit C</fullName>
    </alternativeName>
</protein>
<evidence type="ECO:0000256" key="3">
    <source>
        <dbReference type="ARBA" id="ARBA00022719"/>
    </source>
</evidence>
<keyword evidence="2 5" id="KW-0813">Transport</keyword>
<evidence type="ECO:0000256" key="4">
    <source>
        <dbReference type="ARBA" id="ARBA00023075"/>
    </source>
</evidence>
<dbReference type="AlphaFoldDB" id="A0A096BAS4"/>